<keyword evidence="4" id="KW-1185">Reference proteome</keyword>
<evidence type="ECO:0000256" key="1">
    <source>
        <dbReference type="SAM" id="SignalP"/>
    </source>
</evidence>
<comment type="caution">
    <text evidence="3">The sequence shown here is derived from an EMBL/GenBank/DDBJ whole genome shotgun (WGS) entry which is preliminary data.</text>
</comment>
<proteinExistence type="predicted"/>
<dbReference type="SUPFAM" id="SSF160574">
    <property type="entry name" value="BT0923-like"/>
    <property type="match status" value="1"/>
</dbReference>
<dbReference type="Pfam" id="PF11396">
    <property type="entry name" value="PepSY_like"/>
    <property type="match status" value="1"/>
</dbReference>
<dbReference type="Gene3D" id="3.40.1420.30">
    <property type="match status" value="1"/>
</dbReference>
<evidence type="ECO:0000313" key="4">
    <source>
        <dbReference type="Proteomes" id="UP001409291"/>
    </source>
</evidence>
<name>A0ABV0BUP9_9SPHI</name>
<sequence length="151" mass="16606">MKKLILTFTALLALAFIVVSCDKDDDHQVPNTELPAAAVSFLDTYFKGITIRKTEKQTPTATNKTAYSVELANGIEVDFDQEGNWKEVESDNDTAIPTGFISTNIVSYVDTNYKTAQISAIDKVTAGFEVELTNDIDLLFDASGQFVKIIL</sequence>
<accession>A0ABV0BUP9</accession>
<dbReference type="PROSITE" id="PS51257">
    <property type="entry name" value="PROKAR_LIPOPROTEIN"/>
    <property type="match status" value="1"/>
</dbReference>
<feature type="chain" id="PRO_5045925927" evidence="1">
    <location>
        <begin position="21"/>
        <end position="151"/>
    </location>
</feature>
<feature type="domain" description="Putative beta-lactamase-inhibitor-like PepSY-like" evidence="2">
    <location>
        <begin position="66"/>
        <end position="147"/>
    </location>
</feature>
<evidence type="ECO:0000259" key="2">
    <source>
        <dbReference type="Pfam" id="PF11396"/>
    </source>
</evidence>
<evidence type="ECO:0000313" key="3">
    <source>
        <dbReference type="EMBL" id="MEN5378280.1"/>
    </source>
</evidence>
<dbReference type="Proteomes" id="UP001409291">
    <property type="component" value="Unassembled WGS sequence"/>
</dbReference>
<keyword evidence="1" id="KW-0732">Signal</keyword>
<gene>
    <name evidence="3" type="ORF">ABE541_13530</name>
</gene>
<reference evidence="3 4" key="1">
    <citation type="submission" date="2024-04" db="EMBL/GenBank/DDBJ databases">
        <title>WGS of bacteria from Torrens River.</title>
        <authorList>
            <person name="Wyrsch E.R."/>
            <person name="Drigo B."/>
        </authorList>
    </citation>
    <scope>NUCLEOTIDE SEQUENCE [LARGE SCALE GENOMIC DNA]</scope>
    <source>
        <strain evidence="3 4">TWI391</strain>
    </source>
</reference>
<dbReference type="RefSeq" id="WP_346581491.1">
    <property type="nucleotide sequence ID" value="NZ_JBDJLH010000001.1"/>
</dbReference>
<dbReference type="InterPro" id="IPR021533">
    <property type="entry name" value="PepSY-like"/>
</dbReference>
<protein>
    <submittedName>
        <fullName evidence="3">PepSY-like domain-containing protein</fullName>
    </submittedName>
</protein>
<dbReference type="EMBL" id="JBDJNQ010000006">
    <property type="protein sequence ID" value="MEN5378280.1"/>
    <property type="molecule type" value="Genomic_DNA"/>
</dbReference>
<organism evidence="3 4">
    <name type="scientific">Sphingobacterium kitahiroshimense</name>
    <dbReference type="NCBI Taxonomy" id="470446"/>
    <lineage>
        <taxon>Bacteria</taxon>
        <taxon>Pseudomonadati</taxon>
        <taxon>Bacteroidota</taxon>
        <taxon>Sphingobacteriia</taxon>
        <taxon>Sphingobacteriales</taxon>
        <taxon>Sphingobacteriaceae</taxon>
        <taxon>Sphingobacterium</taxon>
    </lineage>
</organism>
<feature type="signal peptide" evidence="1">
    <location>
        <begin position="1"/>
        <end position="20"/>
    </location>
</feature>